<protein>
    <recommendedName>
        <fullName evidence="4">Secreted protein</fullName>
    </recommendedName>
</protein>
<keyword evidence="1" id="KW-0732">Signal</keyword>
<organism evidence="2 3">
    <name type="scientific">Chaetomium fimeti</name>
    <dbReference type="NCBI Taxonomy" id="1854472"/>
    <lineage>
        <taxon>Eukaryota</taxon>
        <taxon>Fungi</taxon>
        <taxon>Dikarya</taxon>
        <taxon>Ascomycota</taxon>
        <taxon>Pezizomycotina</taxon>
        <taxon>Sordariomycetes</taxon>
        <taxon>Sordariomycetidae</taxon>
        <taxon>Sordariales</taxon>
        <taxon>Chaetomiaceae</taxon>
        <taxon>Chaetomium</taxon>
    </lineage>
</organism>
<proteinExistence type="predicted"/>
<sequence length="135" mass="14136">MPDSASVLFCLLLQPLWSCGRCAGFSGVTSRVKSNHGLRAETPSPPTQSCVSCAAYPPTLPSLRGDETPVLGGLLFACLGFLADVTNDSIPCTPRVVPLAANAANVAAFPRLPNPFSPYLILAWNMPAAVCHLPT</sequence>
<evidence type="ECO:0000313" key="3">
    <source>
        <dbReference type="Proteomes" id="UP001278766"/>
    </source>
</evidence>
<dbReference type="RefSeq" id="XP_062655437.1">
    <property type="nucleotide sequence ID" value="XM_062799869.1"/>
</dbReference>
<comment type="caution">
    <text evidence="2">The sequence shown here is derived from an EMBL/GenBank/DDBJ whole genome shotgun (WGS) entry which is preliminary data.</text>
</comment>
<dbReference type="AlphaFoldDB" id="A0AAE0H8I1"/>
<accession>A0AAE0H8I1</accession>
<reference evidence="2" key="1">
    <citation type="journal article" date="2023" name="Mol. Phylogenet. Evol.">
        <title>Genome-scale phylogeny and comparative genomics of the fungal order Sordariales.</title>
        <authorList>
            <person name="Hensen N."/>
            <person name="Bonometti L."/>
            <person name="Westerberg I."/>
            <person name="Brannstrom I.O."/>
            <person name="Guillou S."/>
            <person name="Cros-Aarteil S."/>
            <person name="Calhoun S."/>
            <person name="Haridas S."/>
            <person name="Kuo A."/>
            <person name="Mondo S."/>
            <person name="Pangilinan J."/>
            <person name="Riley R."/>
            <person name="LaButti K."/>
            <person name="Andreopoulos B."/>
            <person name="Lipzen A."/>
            <person name="Chen C."/>
            <person name="Yan M."/>
            <person name="Daum C."/>
            <person name="Ng V."/>
            <person name="Clum A."/>
            <person name="Steindorff A."/>
            <person name="Ohm R.A."/>
            <person name="Martin F."/>
            <person name="Silar P."/>
            <person name="Natvig D.O."/>
            <person name="Lalanne C."/>
            <person name="Gautier V."/>
            <person name="Ament-Velasquez S.L."/>
            <person name="Kruys A."/>
            <person name="Hutchinson M.I."/>
            <person name="Powell A.J."/>
            <person name="Barry K."/>
            <person name="Miller A.N."/>
            <person name="Grigoriev I.V."/>
            <person name="Debuchy R."/>
            <person name="Gladieux P."/>
            <person name="Hiltunen Thoren M."/>
            <person name="Johannesson H."/>
        </authorList>
    </citation>
    <scope>NUCLEOTIDE SEQUENCE</scope>
    <source>
        <strain evidence="2">CBS 168.71</strain>
    </source>
</reference>
<feature type="chain" id="PRO_5042093498" description="Secreted protein" evidence="1">
    <location>
        <begin position="25"/>
        <end position="135"/>
    </location>
</feature>
<dbReference type="GeneID" id="87836817"/>
<reference evidence="2" key="2">
    <citation type="submission" date="2023-06" db="EMBL/GenBank/DDBJ databases">
        <authorList>
            <consortium name="Lawrence Berkeley National Laboratory"/>
            <person name="Haridas S."/>
            <person name="Hensen N."/>
            <person name="Bonometti L."/>
            <person name="Westerberg I."/>
            <person name="Brannstrom I.O."/>
            <person name="Guillou S."/>
            <person name="Cros-Aarteil S."/>
            <person name="Calhoun S."/>
            <person name="Kuo A."/>
            <person name="Mondo S."/>
            <person name="Pangilinan J."/>
            <person name="Riley R."/>
            <person name="Labutti K."/>
            <person name="Andreopoulos B."/>
            <person name="Lipzen A."/>
            <person name="Chen C."/>
            <person name="Yanf M."/>
            <person name="Daum C."/>
            <person name="Ng V."/>
            <person name="Clum A."/>
            <person name="Steindorff A."/>
            <person name="Ohm R."/>
            <person name="Martin F."/>
            <person name="Silar P."/>
            <person name="Natvig D."/>
            <person name="Lalanne C."/>
            <person name="Gautier V."/>
            <person name="Ament-Velasquez S.L."/>
            <person name="Kruys A."/>
            <person name="Hutchinson M.I."/>
            <person name="Powell A.J."/>
            <person name="Barry K."/>
            <person name="Miller A.N."/>
            <person name="Grigoriev I.V."/>
            <person name="Debuchy R."/>
            <person name="Gladieux P."/>
            <person name="Thoren M.H."/>
            <person name="Johannesson H."/>
        </authorList>
    </citation>
    <scope>NUCLEOTIDE SEQUENCE</scope>
    <source>
        <strain evidence="2">CBS 168.71</strain>
    </source>
</reference>
<evidence type="ECO:0000256" key="1">
    <source>
        <dbReference type="SAM" id="SignalP"/>
    </source>
</evidence>
<dbReference type="EMBL" id="JAUEPN010000008">
    <property type="protein sequence ID" value="KAK3291923.1"/>
    <property type="molecule type" value="Genomic_DNA"/>
</dbReference>
<evidence type="ECO:0008006" key="4">
    <source>
        <dbReference type="Google" id="ProtNLM"/>
    </source>
</evidence>
<keyword evidence="3" id="KW-1185">Reference proteome</keyword>
<dbReference type="Proteomes" id="UP001278766">
    <property type="component" value="Unassembled WGS sequence"/>
</dbReference>
<evidence type="ECO:0000313" key="2">
    <source>
        <dbReference type="EMBL" id="KAK3291923.1"/>
    </source>
</evidence>
<gene>
    <name evidence="2" type="ORF">B0H64DRAFT_242749</name>
</gene>
<feature type="signal peptide" evidence="1">
    <location>
        <begin position="1"/>
        <end position="24"/>
    </location>
</feature>
<name>A0AAE0H8I1_9PEZI</name>